<evidence type="ECO:0000256" key="2">
    <source>
        <dbReference type="ARBA" id="ARBA00011233"/>
    </source>
</evidence>
<dbReference type="GO" id="GO:0046930">
    <property type="term" value="C:pore complex"/>
    <property type="evidence" value="ECO:0007669"/>
    <property type="project" value="UniProtKB-KW"/>
</dbReference>
<protein>
    <submittedName>
        <fullName evidence="13">Putative porin</fullName>
    </submittedName>
</protein>
<evidence type="ECO:0000313" key="14">
    <source>
        <dbReference type="Proteomes" id="UP000571084"/>
    </source>
</evidence>
<keyword evidence="9" id="KW-0472">Membrane</keyword>
<keyword evidence="4" id="KW-1134">Transmembrane beta strand</keyword>
<dbReference type="InterPro" id="IPR050298">
    <property type="entry name" value="Gram-neg_bact_OMP"/>
</dbReference>
<proteinExistence type="predicted"/>
<evidence type="ECO:0000256" key="8">
    <source>
        <dbReference type="ARBA" id="ARBA00023114"/>
    </source>
</evidence>
<evidence type="ECO:0000313" key="13">
    <source>
        <dbReference type="EMBL" id="MBB5198769.1"/>
    </source>
</evidence>
<evidence type="ECO:0000256" key="5">
    <source>
        <dbReference type="ARBA" id="ARBA00022692"/>
    </source>
</evidence>
<comment type="caution">
    <text evidence="13">The sequence shown here is derived from an EMBL/GenBank/DDBJ whole genome shotgun (WGS) entry which is preliminary data.</text>
</comment>
<reference evidence="13 14" key="1">
    <citation type="submission" date="2020-08" db="EMBL/GenBank/DDBJ databases">
        <title>Genomic Encyclopedia of Type Strains, Phase IV (KMG-IV): sequencing the most valuable type-strain genomes for metagenomic binning, comparative biology and taxonomic classification.</title>
        <authorList>
            <person name="Goeker M."/>
        </authorList>
    </citation>
    <scope>NUCLEOTIDE SEQUENCE [LARGE SCALE GENOMIC DNA]</scope>
    <source>
        <strain evidence="13 14">DSM 23240</strain>
    </source>
</reference>
<dbReference type="AlphaFoldDB" id="A0A840RQK7"/>
<accession>A0A840RQK7</accession>
<keyword evidence="10" id="KW-0998">Cell outer membrane</keyword>
<dbReference type="InterPro" id="IPR033900">
    <property type="entry name" value="Gram_neg_porin_domain"/>
</dbReference>
<keyword evidence="14" id="KW-1185">Reference proteome</keyword>
<sequence length="389" mass="41283">MLAAGLLGAMTNLALAQSNVTIYGIVDLGINYTDNVRGNTLTQLQSGNASGSRIGFKGSENLGSGLSAVFQLENGFNADNGRMGQGGRLFGRMAFVGLSSASAGRLTLGRQADALGDYPGGLTANNSWGGTLFTHPFDNDTSGSFTLENSLNYTSPTMNGLTFSSAIGLGEQAGSFSQNSTYSFGMRYNNGPLTLAAGFINLNHPGMKGGVPSQIDTGSISNADVNFVSDHQQTIGLGAGYVVGAAAINMIYFHTKIKNPVGLQSFPGQSENVDPYLQRLSGIEFNNFEINSMYKLSPSFSLGTMYTYTQGSAQMAEGGRRVKPVWHMLGAMLDYNLSKRTDIYTQVAYQRRAGQRTGTDLDSAHIAGTANISSSNQQGVVRVGLRHRF</sequence>
<keyword evidence="5" id="KW-0812">Transmembrane</keyword>
<evidence type="ECO:0000256" key="11">
    <source>
        <dbReference type="SAM" id="SignalP"/>
    </source>
</evidence>
<keyword evidence="7" id="KW-0406">Ion transport</keyword>
<feature type="chain" id="PRO_5032910511" evidence="11">
    <location>
        <begin position="17"/>
        <end position="389"/>
    </location>
</feature>
<dbReference type="CDD" id="cd00342">
    <property type="entry name" value="gram_neg_porins"/>
    <property type="match status" value="1"/>
</dbReference>
<feature type="domain" description="Porin" evidence="12">
    <location>
        <begin position="4"/>
        <end position="352"/>
    </location>
</feature>
<dbReference type="EMBL" id="JACHHQ010000001">
    <property type="protein sequence ID" value="MBB5198769.1"/>
    <property type="molecule type" value="Genomic_DNA"/>
</dbReference>
<comment type="subcellular location">
    <subcellularLocation>
        <location evidence="1">Cell outer membrane</location>
        <topology evidence="1">Multi-pass membrane protein</topology>
    </subcellularLocation>
</comment>
<evidence type="ECO:0000259" key="12">
    <source>
        <dbReference type="Pfam" id="PF13609"/>
    </source>
</evidence>
<evidence type="ECO:0000256" key="1">
    <source>
        <dbReference type="ARBA" id="ARBA00004571"/>
    </source>
</evidence>
<evidence type="ECO:0000256" key="7">
    <source>
        <dbReference type="ARBA" id="ARBA00023065"/>
    </source>
</evidence>
<dbReference type="GO" id="GO:0034220">
    <property type="term" value="P:monoatomic ion transmembrane transport"/>
    <property type="evidence" value="ECO:0007669"/>
    <property type="project" value="InterPro"/>
</dbReference>
<dbReference type="Proteomes" id="UP000571084">
    <property type="component" value="Unassembled WGS sequence"/>
</dbReference>
<evidence type="ECO:0000256" key="9">
    <source>
        <dbReference type="ARBA" id="ARBA00023136"/>
    </source>
</evidence>
<dbReference type="Pfam" id="PF13609">
    <property type="entry name" value="Porin_4"/>
    <property type="match status" value="1"/>
</dbReference>
<dbReference type="PANTHER" id="PTHR34501:SF9">
    <property type="entry name" value="MAJOR OUTER MEMBRANE PROTEIN P.IA"/>
    <property type="match status" value="1"/>
</dbReference>
<dbReference type="PRINTS" id="PR00184">
    <property type="entry name" value="NEISSPPORIN"/>
</dbReference>
<dbReference type="InterPro" id="IPR001702">
    <property type="entry name" value="Porin_Gram-ve"/>
</dbReference>
<dbReference type="PANTHER" id="PTHR34501">
    <property type="entry name" value="PROTEIN YDDL-RELATED"/>
    <property type="match status" value="1"/>
</dbReference>
<keyword evidence="3" id="KW-0813">Transport</keyword>
<dbReference type="RefSeq" id="WP_168052954.1">
    <property type="nucleotide sequence ID" value="NZ_JACHHQ010000001.1"/>
</dbReference>
<dbReference type="GO" id="GO:0015288">
    <property type="term" value="F:porin activity"/>
    <property type="evidence" value="ECO:0007669"/>
    <property type="project" value="UniProtKB-KW"/>
</dbReference>
<dbReference type="SUPFAM" id="SSF56935">
    <property type="entry name" value="Porins"/>
    <property type="match status" value="1"/>
</dbReference>
<keyword evidence="8" id="KW-0626">Porin</keyword>
<feature type="signal peptide" evidence="11">
    <location>
        <begin position="1"/>
        <end position="16"/>
    </location>
</feature>
<dbReference type="PRINTS" id="PR00182">
    <property type="entry name" value="ECOLNEIPORIN"/>
</dbReference>
<name>A0A840RQK7_9BURK</name>
<keyword evidence="6 11" id="KW-0732">Signal</keyword>
<evidence type="ECO:0000256" key="4">
    <source>
        <dbReference type="ARBA" id="ARBA00022452"/>
    </source>
</evidence>
<gene>
    <name evidence="13" type="ORF">HNR39_000579</name>
</gene>
<evidence type="ECO:0000256" key="6">
    <source>
        <dbReference type="ARBA" id="ARBA00022729"/>
    </source>
</evidence>
<evidence type="ECO:0000256" key="3">
    <source>
        <dbReference type="ARBA" id="ARBA00022448"/>
    </source>
</evidence>
<evidence type="ECO:0000256" key="10">
    <source>
        <dbReference type="ARBA" id="ARBA00023237"/>
    </source>
</evidence>
<dbReference type="GO" id="GO:0009279">
    <property type="term" value="C:cell outer membrane"/>
    <property type="evidence" value="ECO:0007669"/>
    <property type="project" value="UniProtKB-SubCell"/>
</dbReference>
<dbReference type="InterPro" id="IPR023614">
    <property type="entry name" value="Porin_dom_sf"/>
</dbReference>
<dbReference type="InterPro" id="IPR002299">
    <property type="entry name" value="Porin_Neis"/>
</dbReference>
<dbReference type="Gene3D" id="2.40.160.10">
    <property type="entry name" value="Porin"/>
    <property type="match status" value="1"/>
</dbReference>
<organism evidence="13 14">
    <name type="scientific">Glaciimonas immobilis</name>
    <dbReference type="NCBI Taxonomy" id="728004"/>
    <lineage>
        <taxon>Bacteria</taxon>
        <taxon>Pseudomonadati</taxon>
        <taxon>Pseudomonadota</taxon>
        <taxon>Betaproteobacteria</taxon>
        <taxon>Burkholderiales</taxon>
        <taxon>Oxalobacteraceae</taxon>
        <taxon>Glaciimonas</taxon>
    </lineage>
</organism>
<comment type="subunit">
    <text evidence="2">Homotrimer.</text>
</comment>